<dbReference type="PANTHER" id="PTHR35340">
    <property type="entry name" value="PQQ ENZYME REPEAT PROTEIN-RELATED"/>
    <property type="match status" value="1"/>
</dbReference>
<gene>
    <name evidence="1" type="ORF">METZ01_LOCUS208417</name>
</gene>
<evidence type="ECO:0008006" key="2">
    <source>
        <dbReference type="Google" id="ProtNLM"/>
    </source>
</evidence>
<evidence type="ECO:0000313" key="1">
    <source>
        <dbReference type="EMBL" id="SVB55563.1"/>
    </source>
</evidence>
<dbReference type="InterPro" id="IPR010262">
    <property type="entry name" value="Arylsulfotransferase_bact"/>
</dbReference>
<organism evidence="1">
    <name type="scientific">marine metagenome</name>
    <dbReference type="NCBI Taxonomy" id="408172"/>
    <lineage>
        <taxon>unclassified sequences</taxon>
        <taxon>metagenomes</taxon>
        <taxon>ecological metagenomes</taxon>
    </lineage>
</organism>
<dbReference type="InterPro" id="IPR053143">
    <property type="entry name" value="Arylsulfate_ST"/>
</dbReference>
<feature type="non-terminal residue" evidence="1">
    <location>
        <position position="256"/>
    </location>
</feature>
<dbReference type="Pfam" id="PF05935">
    <property type="entry name" value="Arylsulfotrans"/>
    <property type="match status" value="1"/>
</dbReference>
<dbReference type="PANTHER" id="PTHR35340:SF5">
    <property type="entry name" value="ASST-DOMAIN-CONTAINING PROTEIN"/>
    <property type="match status" value="1"/>
</dbReference>
<sequence>MNYTWTFILFQLSFILLKADVYEGYVIFTPGQGGGGGGGNSTTYLMDHNSNEVHSWSHNRPPASMPYLFSDSTIIYPYRVPNPSMNSGGVGGGISKLSWDGSTLWDYQFANDTYQHHHDVEPLPDGHVLIIVWERKTDTEAYAMGRETINNPLNQMWSEAVLELDPETGNIVWEWHLWDHLCQDISSSYPNYVTVSEHPELFDINNGSVGSSGGPGGPNADWMHINAISYNAELDHIIFSSRHQDEIFIIDHSTTT</sequence>
<dbReference type="AlphaFoldDB" id="A0A382F021"/>
<reference evidence="1" key="1">
    <citation type="submission" date="2018-05" db="EMBL/GenBank/DDBJ databases">
        <authorList>
            <person name="Lanie J.A."/>
            <person name="Ng W.-L."/>
            <person name="Kazmierczak K.M."/>
            <person name="Andrzejewski T.M."/>
            <person name="Davidsen T.M."/>
            <person name="Wayne K.J."/>
            <person name="Tettelin H."/>
            <person name="Glass J.I."/>
            <person name="Rusch D."/>
            <person name="Podicherti R."/>
            <person name="Tsui H.-C.T."/>
            <person name="Winkler M.E."/>
        </authorList>
    </citation>
    <scope>NUCLEOTIDE SEQUENCE</scope>
</reference>
<dbReference type="GO" id="GO:0004062">
    <property type="term" value="F:aryl sulfotransferase activity"/>
    <property type="evidence" value="ECO:0007669"/>
    <property type="project" value="InterPro"/>
</dbReference>
<dbReference type="EMBL" id="UINC01046936">
    <property type="protein sequence ID" value="SVB55563.1"/>
    <property type="molecule type" value="Genomic_DNA"/>
</dbReference>
<protein>
    <recommendedName>
        <fullName evidence="2">Arylsulfotransferase (ASST)</fullName>
    </recommendedName>
</protein>
<accession>A0A382F021</accession>
<name>A0A382F021_9ZZZZ</name>
<proteinExistence type="predicted"/>